<dbReference type="InterPro" id="IPR045039">
    <property type="entry name" value="NSI-like"/>
</dbReference>
<dbReference type="SUPFAM" id="SSF55729">
    <property type="entry name" value="Acyl-CoA N-acyltransferases (Nat)"/>
    <property type="match status" value="1"/>
</dbReference>
<dbReference type="CDD" id="cd04301">
    <property type="entry name" value="NAT_SF"/>
    <property type="match status" value="1"/>
</dbReference>
<evidence type="ECO:0000256" key="2">
    <source>
        <dbReference type="ARBA" id="ARBA00023315"/>
    </source>
</evidence>
<dbReference type="GO" id="GO:0008080">
    <property type="term" value="F:N-acetyltransferase activity"/>
    <property type="evidence" value="ECO:0007669"/>
    <property type="project" value="InterPro"/>
</dbReference>
<sequence length="134" mass="15097">MSIYYTSSKEGITEEALEELFLSVDWESGKYPKQLLQAIEGSHSVVTAWDEGKLVGLVNALSDGVLTAYFHYALINPSYQSNGIGKELMNMMLERYKGYKSKVLISYPDAVNFYIRLGFKSEDGSKPMYISELV</sequence>
<dbReference type="EMBL" id="RZNY01000009">
    <property type="protein sequence ID" value="RUT46370.1"/>
    <property type="molecule type" value="Genomic_DNA"/>
</dbReference>
<dbReference type="OrthoDB" id="8453373at2"/>
<dbReference type="PANTHER" id="PTHR43626">
    <property type="entry name" value="ACYL-COA N-ACYLTRANSFERASE"/>
    <property type="match status" value="1"/>
</dbReference>
<dbReference type="InterPro" id="IPR000182">
    <property type="entry name" value="GNAT_dom"/>
</dbReference>
<dbReference type="Proteomes" id="UP000279446">
    <property type="component" value="Unassembled WGS sequence"/>
</dbReference>
<dbReference type="RefSeq" id="WP_127192473.1">
    <property type="nucleotide sequence ID" value="NZ_RZNY01000009.1"/>
</dbReference>
<dbReference type="Gene3D" id="3.40.630.30">
    <property type="match status" value="1"/>
</dbReference>
<proteinExistence type="predicted"/>
<protein>
    <submittedName>
        <fullName evidence="4">GNAT family N-acetyltransferase</fullName>
    </submittedName>
</protein>
<gene>
    <name evidence="4" type="ORF">EJP82_12955</name>
</gene>
<keyword evidence="1 4" id="KW-0808">Transferase</keyword>
<feature type="domain" description="N-acetyltransferase" evidence="3">
    <location>
        <begin position="7"/>
        <end position="134"/>
    </location>
</feature>
<evidence type="ECO:0000256" key="1">
    <source>
        <dbReference type="ARBA" id="ARBA00022679"/>
    </source>
</evidence>
<evidence type="ECO:0000313" key="4">
    <source>
        <dbReference type="EMBL" id="RUT46370.1"/>
    </source>
</evidence>
<organism evidence="4 5">
    <name type="scientific">Paenibacillus anaericanus</name>
    <dbReference type="NCBI Taxonomy" id="170367"/>
    <lineage>
        <taxon>Bacteria</taxon>
        <taxon>Bacillati</taxon>
        <taxon>Bacillota</taxon>
        <taxon>Bacilli</taxon>
        <taxon>Bacillales</taxon>
        <taxon>Paenibacillaceae</taxon>
        <taxon>Paenibacillus</taxon>
    </lineage>
</organism>
<dbReference type="PROSITE" id="PS51186">
    <property type="entry name" value="GNAT"/>
    <property type="match status" value="1"/>
</dbReference>
<dbReference type="Pfam" id="PF13673">
    <property type="entry name" value="Acetyltransf_10"/>
    <property type="match status" value="1"/>
</dbReference>
<dbReference type="AlphaFoldDB" id="A0A3S1DJW4"/>
<dbReference type="GO" id="GO:0005737">
    <property type="term" value="C:cytoplasm"/>
    <property type="evidence" value="ECO:0007669"/>
    <property type="project" value="TreeGrafter"/>
</dbReference>
<keyword evidence="5" id="KW-1185">Reference proteome</keyword>
<evidence type="ECO:0000313" key="5">
    <source>
        <dbReference type="Proteomes" id="UP000279446"/>
    </source>
</evidence>
<dbReference type="PANTHER" id="PTHR43626:SF4">
    <property type="entry name" value="GCN5-RELATED N-ACETYLTRANSFERASE 2, CHLOROPLASTIC"/>
    <property type="match status" value="1"/>
</dbReference>
<dbReference type="InterPro" id="IPR016181">
    <property type="entry name" value="Acyl_CoA_acyltransferase"/>
</dbReference>
<keyword evidence="2" id="KW-0012">Acyltransferase</keyword>
<name>A0A3S1DJW4_9BACL</name>
<evidence type="ECO:0000259" key="3">
    <source>
        <dbReference type="PROSITE" id="PS51186"/>
    </source>
</evidence>
<accession>A0A3S1DJW4</accession>
<reference evidence="4 5" key="1">
    <citation type="submission" date="2018-12" db="EMBL/GenBank/DDBJ databases">
        <authorList>
            <person name="Sun L."/>
            <person name="Chen Z."/>
        </authorList>
    </citation>
    <scope>NUCLEOTIDE SEQUENCE [LARGE SCALE GENOMIC DNA]</scope>
    <source>
        <strain evidence="4 5">DSM 15890</strain>
    </source>
</reference>
<comment type="caution">
    <text evidence="4">The sequence shown here is derived from an EMBL/GenBank/DDBJ whole genome shotgun (WGS) entry which is preliminary data.</text>
</comment>